<protein>
    <submittedName>
        <fullName evidence="2">Type II toxin-antitoxin system RelE/ParE family toxin</fullName>
    </submittedName>
</protein>
<accession>A0A369MFI4</accession>
<dbReference type="InterPro" id="IPR007712">
    <property type="entry name" value="RelE/ParE_toxin"/>
</dbReference>
<evidence type="ECO:0000313" key="2">
    <source>
        <dbReference type="EMBL" id="RDB69751.1"/>
    </source>
</evidence>
<dbReference type="Gene3D" id="3.30.2310.20">
    <property type="entry name" value="RelE-like"/>
    <property type="match status" value="1"/>
</dbReference>
<dbReference type="Proteomes" id="UP000253970">
    <property type="component" value="Unassembled WGS sequence"/>
</dbReference>
<sequence>MNYEIEFAEEAIEDLSFLSVYEIQFTFSPDLAQDRIDKLMESVDQALSTFPARNPEKPYVFTEALRWKLVVGKYAAFYWVDEAEGIVHVVRIVHSKADFTRIHFGN</sequence>
<dbReference type="InterPro" id="IPR035093">
    <property type="entry name" value="RelE/ParE_toxin_dom_sf"/>
</dbReference>
<name>A0A369MFI4_EGGLN</name>
<evidence type="ECO:0000313" key="3">
    <source>
        <dbReference type="Proteomes" id="UP000253970"/>
    </source>
</evidence>
<dbReference type="AlphaFoldDB" id="A0A369MFI4"/>
<comment type="caution">
    <text evidence="2">The sequence shown here is derived from an EMBL/GenBank/DDBJ whole genome shotgun (WGS) entry which is preliminary data.</text>
</comment>
<gene>
    <name evidence="2" type="ORF">C1875_08880</name>
</gene>
<dbReference type="Pfam" id="PF05016">
    <property type="entry name" value="ParE_toxin"/>
    <property type="match status" value="1"/>
</dbReference>
<organism evidence="2 3">
    <name type="scientific">Eggerthella lenta</name>
    <name type="common">Eubacterium lentum</name>
    <dbReference type="NCBI Taxonomy" id="84112"/>
    <lineage>
        <taxon>Bacteria</taxon>
        <taxon>Bacillati</taxon>
        <taxon>Actinomycetota</taxon>
        <taxon>Coriobacteriia</taxon>
        <taxon>Eggerthellales</taxon>
        <taxon>Eggerthellaceae</taxon>
        <taxon>Eggerthella</taxon>
    </lineage>
</organism>
<proteinExistence type="predicted"/>
<evidence type="ECO:0000256" key="1">
    <source>
        <dbReference type="ARBA" id="ARBA00022649"/>
    </source>
</evidence>
<dbReference type="EMBL" id="PPTU01000012">
    <property type="protein sequence ID" value="RDB69751.1"/>
    <property type="molecule type" value="Genomic_DNA"/>
</dbReference>
<reference evidence="2 3" key="1">
    <citation type="journal article" date="2018" name="Elife">
        <title>Discovery and characterization of a prevalent human gut bacterial enzyme sufficient for the inactivation of a family of plant toxins.</title>
        <authorList>
            <person name="Koppel N."/>
            <person name="Bisanz J.E."/>
            <person name="Pandelia M.E."/>
            <person name="Turnbaugh P.J."/>
            <person name="Balskus E.P."/>
        </authorList>
    </citation>
    <scope>NUCLEOTIDE SEQUENCE [LARGE SCALE GENOMIC DNA]</scope>
    <source>
        <strain evidence="2 3">W1 BHI 6</strain>
    </source>
</reference>
<dbReference type="SUPFAM" id="SSF143011">
    <property type="entry name" value="RelE-like"/>
    <property type="match status" value="1"/>
</dbReference>
<keyword evidence="1" id="KW-1277">Toxin-antitoxin system</keyword>
<dbReference type="RefSeq" id="WP_114533968.1">
    <property type="nucleotide sequence ID" value="NZ_JADNER010000007.1"/>
</dbReference>